<dbReference type="RefSeq" id="WP_058382452.1">
    <property type="nucleotide sequence ID" value="NZ_CP013659.2"/>
</dbReference>
<dbReference type="Pfam" id="PF09346">
    <property type="entry name" value="SMI1_KNR4"/>
    <property type="match status" value="1"/>
</dbReference>
<organism evidence="2 3">
    <name type="scientific">Planococcus rifietoensis</name>
    <dbReference type="NCBI Taxonomy" id="200991"/>
    <lineage>
        <taxon>Bacteria</taxon>
        <taxon>Bacillati</taxon>
        <taxon>Bacillota</taxon>
        <taxon>Bacilli</taxon>
        <taxon>Bacillales</taxon>
        <taxon>Caryophanaceae</taxon>
        <taxon>Planococcus</taxon>
    </lineage>
</organism>
<reference evidence="2" key="1">
    <citation type="submission" date="2016-01" db="EMBL/GenBank/DDBJ databases">
        <title>Complete genome of Planococcus rifietoensis type strain M8.</title>
        <authorList>
            <person name="See-Too W.S."/>
        </authorList>
    </citation>
    <scope>NUCLEOTIDE SEQUENCE [LARGE SCALE GENOMIC DNA]</scope>
    <source>
        <strain evidence="2">M8</strain>
    </source>
</reference>
<name>A0A0U2ZEU8_9BACL</name>
<dbReference type="InterPro" id="IPR018958">
    <property type="entry name" value="Knr4/Smi1-like_dom"/>
</dbReference>
<dbReference type="InterPro" id="IPR037883">
    <property type="entry name" value="Knr4/Smi1-like_sf"/>
</dbReference>
<feature type="domain" description="Knr4/Smi1-like" evidence="1">
    <location>
        <begin position="16"/>
        <end position="122"/>
    </location>
</feature>
<evidence type="ECO:0000313" key="3">
    <source>
        <dbReference type="Proteomes" id="UP000067683"/>
    </source>
</evidence>
<sequence length="301" mass="33727">MKKVIDMIDSKSITTGVSLVDLKKAEKQLGALFPDEFKDLYLETNGAEFGEWVLFSLTMIQNQSNRPENLPTDMICIGENKSGDKLCYRIRKRWMQEHVYRWNVKSGNTENKASTLYEFIDWFVPKKNAGKSQLIGHFAVESGELVVTDPCYSMEDTEMQVHLANVKKGQWTASISYTDDETVKTLTAYFAEKKPSGKWHVCDRLIGVDSAQAGIFDANLFGKDESIPGEVENVYDIEIDEEGLKYYVACSDSVASDEQGGIVPGGTVAMSGYGDGMYEVRIKYNVSKEIVGVMIDFGDEE</sequence>
<dbReference type="KEGG" id="prt:AUC31_11315"/>
<dbReference type="SUPFAM" id="SSF160631">
    <property type="entry name" value="SMI1/KNR4-like"/>
    <property type="match status" value="1"/>
</dbReference>
<proteinExistence type="predicted"/>
<dbReference type="OrthoDB" id="2045100at2"/>
<gene>
    <name evidence="2" type="ORF">AUC31_11315</name>
</gene>
<dbReference type="EMBL" id="CP013659">
    <property type="protein sequence ID" value="ALS75749.1"/>
    <property type="molecule type" value="Genomic_DNA"/>
</dbReference>
<dbReference type="AlphaFoldDB" id="A0A0U2ZEU8"/>
<accession>A0A0U2ZEU8</accession>
<dbReference type="Proteomes" id="UP000067683">
    <property type="component" value="Chromosome"/>
</dbReference>
<protein>
    <recommendedName>
        <fullName evidence="1">Knr4/Smi1-like domain-containing protein</fullName>
    </recommendedName>
</protein>
<keyword evidence="3" id="KW-1185">Reference proteome</keyword>
<dbReference type="Gene3D" id="3.40.1580.10">
    <property type="entry name" value="SMI1/KNR4-like"/>
    <property type="match status" value="1"/>
</dbReference>
<evidence type="ECO:0000313" key="2">
    <source>
        <dbReference type="EMBL" id="ALS75749.1"/>
    </source>
</evidence>
<dbReference type="SMART" id="SM00860">
    <property type="entry name" value="SMI1_KNR4"/>
    <property type="match status" value="1"/>
</dbReference>
<evidence type="ECO:0000259" key="1">
    <source>
        <dbReference type="SMART" id="SM00860"/>
    </source>
</evidence>